<proteinExistence type="predicted"/>
<dbReference type="KEGG" id="seu:SEQ_0178"/>
<dbReference type="OrthoDB" id="2195230at2"/>
<protein>
    <submittedName>
        <fullName evidence="2">Hypothetical phage protein</fullName>
    </submittedName>
</protein>
<accession>C0M670</accession>
<dbReference type="HOGENOM" id="CLU_1634435_0_0_9"/>
<organism evidence="2 3">
    <name type="scientific">Streptococcus equi subsp. equi (strain 4047)</name>
    <dbReference type="NCBI Taxonomy" id="553482"/>
    <lineage>
        <taxon>Bacteria</taxon>
        <taxon>Bacillati</taxon>
        <taxon>Bacillota</taxon>
        <taxon>Bacilli</taxon>
        <taxon>Lactobacillales</taxon>
        <taxon>Streptococcaceae</taxon>
        <taxon>Streptococcus</taxon>
    </lineage>
</organism>
<reference evidence="2 3" key="1">
    <citation type="journal article" date="2009" name="PLoS Pathog.">
        <title>Genomic evidence for the evolution of Streptococcus equi: host restriction, increased virulence, and genetic exchange with human pathogens.</title>
        <authorList>
            <person name="Holden M.T.G."/>
            <person name="Heather Z."/>
            <person name="Paillot R."/>
            <person name="Steward K.F."/>
            <person name="Webb K."/>
            <person name="Ainslie F."/>
            <person name="Jourdan T."/>
            <person name="Bason N.C."/>
            <person name="Holroyd N.E."/>
            <person name="Mungall K."/>
            <person name="Quail M.A."/>
            <person name="Sanders M."/>
            <person name="Simmonds M."/>
            <person name="Willey D."/>
            <person name="Brooks K."/>
            <person name="Aanensen D.M."/>
            <person name="Spratt B.G."/>
            <person name="Jolley K.A."/>
            <person name="Maiden M.C.J."/>
            <person name="Kehoe M."/>
            <person name="Chanter N."/>
            <person name="Bentley S.D."/>
            <person name="Robinson C."/>
            <person name="Maskell D.J."/>
            <person name="Parkhill J."/>
            <person name="Waller A.S."/>
        </authorList>
    </citation>
    <scope>NUCLEOTIDE SEQUENCE [LARGE SCALE GENOMIC DNA]</scope>
    <source>
        <strain evidence="2 3">4047</strain>
    </source>
</reference>
<evidence type="ECO:0000313" key="3">
    <source>
        <dbReference type="Proteomes" id="UP000001365"/>
    </source>
</evidence>
<dbReference type="AlphaFoldDB" id="C0M670"/>
<feature type="coiled-coil region" evidence="1">
    <location>
        <begin position="105"/>
        <end position="136"/>
    </location>
</feature>
<keyword evidence="1" id="KW-0175">Coiled coil</keyword>
<sequence length="147" mass="17086">MSGIAVDLKRTGFPVKIGQVELWFDTSQERLLEFFDIENEVNRRLNTYEKQIIEANLDKEIEAKGVTKEVAQSALCLEAKYLEINYDLLFGEGAFAQLYAEYPDKEALENTLEIVCREIEAKLKDMAIEREEIVKQKTKKYKKRSNL</sequence>
<dbReference type="RefSeq" id="WP_012678871.1">
    <property type="nucleotide sequence ID" value="NC_012471.1"/>
</dbReference>
<dbReference type="Proteomes" id="UP000001365">
    <property type="component" value="Chromosome"/>
</dbReference>
<dbReference type="EMBL" id="FM204883">
    <property type="protein sequence ID" value="CAW92178.1"/>
    <property type="molecule type" value="Genomic_DNA"/>
</dbReference>
<evidence type="ECO:0000313" key="2">
    <source>
        <dbReference type="EMBL" id="CAW92178.1"/>
    </source>
</evidence>
<gene>
    <name evidence="2" type="ordered locus">SEQ_0178</name>
</gene>
<evidence type="ECO:0000256" key="1">
    <source>
        <dbReference type="SAM" id="Coils"/>
    </source>
</evidence>
<name>C0M670_STRE4</name>